<dbReference type="PROSITE" id="PS50936">
    <property type="entry name" value="ENGC_GTPASE"/>
    <property type="match status" value="1"/>
</dbReference>
<evidence type="ECO:0000256" key="9">
    <source>
        <dbReference type="ARBA" id="ARBA00023134"/>
    </source>
</evidence>
<feature type="binding site" evidence="10">
    <location>
        <begin position="148"/>
        <end position="151"/>
    </location>
    <ligand>
        <name>GTP</name>
        <dbReference type="ChEBI" id="CHEBI:37565"/>
    </ligand>
</feature>
<feature type="region of interest" description="Disordered" evidence="11">
    <location>
        <begin position="325"/>
        <end position="344"/>
    </location>
</feature>
<dbReference type="HOGENOM" id="CLU_033617_0_1_7"/>
<feature type="binding site" evidence="10">
    <location>
        <begin position="200"/>
        <end position="208"/>
    </location>
    <ligand>
        <name>GTP</name>
        <dbReference type="ChEBI" id="CHEBI:37565"/>
    </ligand>
</feature>
<dbReference type="InterPro" id="IPR004881">
    <property type="entry name" value="Ribosome_biogen_GTPase_RsgA"/>
</dbReference>
<evidence type="ECO:0000313" key="14">
    <source>
        <dbReference type="EMBL" id="EGJ50483.1"/>
    </source>
</evidence>
<feature type="compositionally biased region" description="Basic and acidic residues" evidence="11">
    <location>
        <begin position="325"/>
        <end position="339"/>
    </location>
</feature>
<dbReference type="PROSITE" id="PS51721">
    <property type="entry name" value="G_CP"/>
    <property type="match status" value="1"/>
</dbReference>
<gene>
    <name evidence="10" type="primary">rsgA</name>
    <name evidence="14" type="ORF">Desaf_2154</name>
</gene>
<evidence type="ECO:0000256" key="11">
    <source>
        <dbReference type="SAM" id="MobiDB-lite"/>
    </source>
</evidence>
<dbReference type="InterPro" id="IPR010914">
    <property type="entry name" value="RsgA_GTPase_dom"/>
</dbReference>
<keyword evidence="7 10" id="KW-0862">Zinc</keyword>
<evidence type="ECO:0000256" key="4">
    <source>
        <dbReference type="ARBA" id="ARBA00022730"/>
    </source>
</evidence>
<dbReference type="PANTHER" id="PTHR32120">
    <property type="entry name" value="SMALL RIBOSOMAL SUBUNIT BIOGENESIS GTPASE RSGA"/>
    <property type="match status" value="1"/>
</dbReference>
<evidence type="ECO:0000259" key="13">
    <source>
        <dbReference type="PROSITE" id="PS51721"/>
    </source>
</evidence>
<dbReference type="Pfam" id="PF03193">
    <property type="entry name" value="RsgA_GTPase"/>
    <property type="match status" value="1"/>
</dbReference>
<feature type="binding site" evidence="10">
    <location>
        <position position="288"/>
    </location>
    <ligand>
        <name>Zn(2+)</name>
        <dbReference type="ChEBI" id="CHEBI:29105"/>
    </ligand>
</feature>
<name>F3Z431_DESAF</name>
<comment type="similarity">
    <text evidence="10">Belongs to the TRAFAC class YlqF/YawG GTPase family. RsgA subfamily.</text>
</comment>
<feature type="binding site" evidence="10">
    <location>
        <position position="281"/>
    </location>
    <ligand>
        <name>Zn(2+)</name>
        <dbReference type="ChEBI" id="CHEBI:29105"/>
    </ligand>
</feature>
<keyword evidence="6 10" id="KW-0378">Hydrolase</keyword>
<dbReference type="CDD" id="cd01854">
    <property type="entry name" value="YjeQ_EngC"/>
    <property type="match status" value="1"/>
</dbReference>
<dbReference type="GO" id="GO:0003924">
    <property type="term" value="F:GTPase activity"/>
    <property type="evidence" value="ECO:0007669"/>
    <property type="project" value="UniProtKB-UniRule"/>
</dbReference>
<dbReference type="Gene3D" id="3.40.50.300">
    <property type="entry name" value="P-loop containing nucleotide triphosphate hydrolases"/>
    <property type="match status" value="1"/>
</dbReference>
<evidence type="ECO:0000256" key="1">
    <source>
        <dbReference type="ARBA" id="ARBA00022490"/>
    </source>
</evidence>
<comment type="cofactor">
    <cofactor evidence="10">
        <name>Zn(2+)</name>
        <dbReference type="ChEBI" id="CHEBI:29105"/>
    </cofactor>
    <text evidence="10">Binds 1 zinc ion per subunit.</text>
</comment>
<evidence type="ECO:0000256" key="6">
    <source>
        <dbReference type="ARBA" id="ARBA00022801"/>
    </source>
</evidence>
<keyword evidence="3 10" id="KW-0479">Metal-binding</keyword>
<organism evidence="14 15">
    <name type="scientific">Desulfocurvibacter africanus subsp. africanus str. Walvis Bay</name>
    <dbReference type="NCBI Taxonomy" id="690850"/>
    <lineage>
        <taxon>Bacteria</taxon>
        <taxon>Pseudomonadati</taxon>
        <taxon>Thermodesulfobacteriota</taxon>
        <taxon>Desulfovibrionia</taxon>
        <taxon>Desulfovibrionales</taxon>
        <taxon>Desulfovibrionaceae</taxon>
        <taxon>Desulfocurvibacter</taxon>
    </lineage>
</organism>
<keyword evidence="15" id="KW-1185">Reference proteome</keyword>
<comment type="subcellular location">
    <subcellularLocation>
        <location evidence="10">Cytoplasm</location>
    </subcellularLocation>
</comment>
<evidence type="ECO:0000256" key="10">
    <source>
        <dbReference type="HAMAP-Rule" id="MF_01820"/>
    </source>
</evidence>
<evidence type="ECO:0000256" key="8">
    <source>
        <dbReference type="ARBA" id="ARBA00022884"/>
    </source>
</evidence>
<dbReference type="GO" id="GO:0046872">
    <property type="term" value="F:metal ion binding"/>
    <property type="evidence" value="ECO:0007669"/>
    <property type="project" value="UniProtKB-KW"/>
</dbReference>
<dbReference type="EC" id="3.6.1.-" evidence="10"/>
<comment type="function">
    <text evidence="10">One of several proteins that assist in the late maturation steps of the functional core of the 30S ribosomal subunit. Helps release RbfA from mature subunits. May play a role in the assembly of ribosomal proteins into the subunit. Circularly permuted GTPase that catalyzes slow GTP hydrolysis, GTPase activity is stimulated by the 30S ribosomal subunit.</text>
</comment>
<sequence>MHDLISLGWSQVFESLFLSLNDPTLVPARVAAVDRGRWTLLGPDLAVSATLSGRLSNQTLNAEDLPVVGDWVAARMEGGSAMIEHVLPRRTSLMRKAAGRAQRAQPLCANIDLVIVASALDAKVSPNRVERTLAVVWDGGAVPLVVLTKVDLAPDAEEIADELRARLLGVDVVATSSRAEDGLDALRPYLQPGRTVVLLGASGAGKSSLVNRILGQEHQATGEVRADDARGRHVTTRRELFVAPSGAIVVDTPGLRELGLWEAEGGLDAVFADIAALALKCRFRDCSHSDEPGCAVVRAVGQGQIAPDRLEHYLRLRAELASSRERLEARSPGHDDKRWKTVSKSLRQRDKLHNKLGLKH</sequence>
<dbReference type="GO" id="GO:0019843">
    <property type="term" value="F:rRNA binding"/>
    <property type="evidence" value="ECO:0007669"/>
    <property type="project" value="UniProtKB-KW"/>
</dbReference>
<dbReference type="PANTHER" id="PTHR32120:SF10">
    <property type="entry name" value="SMALL RIBOSOMAL SUBUNIT BIOGENESIS GTPASE RSGA"/>
    <property type="match status" value="1"/>
</dbReference>
<dbReference type="GO" id="GO:0005737">
    <property type="term" value="C:cytoplasm"/>
    <property type="evidence" value="ECO:0007669"/>
    <property type="project" value="UniProtKB-SubCell"/>
</dbReference>
<protein>
    <recommendedName>
        <fullName evidence="10">Small ribosomal subunit biogenesis GTPase RsgA</fullName>
        <ecNumber evidence="10">3.6.1.-</ecNumber>
    </recommendedName>
</protein>
<dbReference type="GO" id="GO:0042274">
    <property type="term" value="P:ribosomal small subunit biogenesis"/>
    <property type="evidence" value="ECO:0007669"/>
    <property type="project" value="UniProtKB-UniRule"/>
</dbReference>
<comment type="subunit">
    <text evidence="10">Monomer. Associates with 30S ribosomal subunit, binds 16S rRNA.</text>
</comment>
<reference evidence="14 15" key="1">
    <citation type="journal article" date="2011" name="J. Bacteriol.">
        <title>Genome sequence of the mercury-methylating and pleomorphic Desulfovibrio africanus Strain Walvis Bay.</title>
        <authorList>
            <person name="Brown S.D."/>
            <person name="Wall J.D."/>
            <person name="Kucken A.M."/>
            <person name="Gilmour C.C."/>
            <person name="Podar M."/>
            <person name="Brandt C.C."/>
            <person name="Teshima H."/>
            <person name="Detter J.C."/>
            <person name="Han C.S."/>
            <person name="Land M.L."/>
            <person name="Lucas S."/>
            <person name="Han J."/>
            <person name="Pennacchio L."/>
            <person name="Nolan M."/>
            <person name="Pitluck S."/>
            <person name="Woyke T."/>
            <person name="Goodwin L."/>
            <person name="Palumbo A.V."/>
            <person name="Elias D.A."/>
        </authorList>
    </citation>
    <scope>NUCLEOTIDE SEQUENCE [LARGE SCALE GENOMIC DNA]</scope>
    <source>
        <strain evidence="14 15">Walvis Bay</strain>
    </source>
</reference>
<dbReference type="InterPro" id="IPR030378">
    <property type="entry name" value="G_CP_dom"/>
</dbReference>
<evidence type="ECO:0000259" key="12">
    <source>
        <dbReference type="PROSITE" id="PS50936"/>
    </source>
</evidence>
<dbReference type="KEGG" id="daf:Desaf_2154"/>
<proteinExistence type="inferred from homology"/>
<dbReference type="HAMAP" id="MF_01820">
    <property type="entry name" value="GTPase_RsgA"/>
    <property type="match status" value="1"/>
</dbReference>
<evidence type="ECO:0000256" key="7">
    <source>
        <dbReference type="ARBA" id="ARBA00022833"/>
    </source>
</evidence>
<dbReference type="EMBL" id="CP003221">
    <property type="protein sequence ID" value="EGJ50483.1"/>
    <property type="molecule type" value="Genomic_DNA"/>
</dbReference>
<dbReference type="RefSeq" id="WP_014260224.1">
    <property type="nucleotide sequence ID" value="NC_016629.1"/>
</dbReference>
<evidence type="ECO:0000256" key="5">
    <source>
        <dbReference type="ARBA" id="ARBA00022741"/>
    </source>
</evidence>
<keyword evidence="1 10" id="KW-0963">Cytoplasm</keyword>
<accession>F3Z431</accession>
<dbReference type="Gene3D" id="1.10.40.50">
    <property type="entry name" value="Probable gtpase engc, domain 3"/>
    <property type="match status" value="1"/>
</dbReference>
<keyword evidence="8 10" id="KW-0694">RNA-binding</keyword>
<keyword evidence="2 10" id="KW-0690">Ribosome biogenesis</keyword>
<keyword evidence="5 10" id="KW-0547">Nucleotide-binding</keyword>
<feature type="domain" description="CP-type G" evidence="13">
    <location>
        <begin position="99"/>
        <end position="258"/>
    </location>
</feature>
<feature type="binding site" evidence="10">
    <location>
        <position position="294"/>
    </location>
    <ligand>
        <name>Zn(2+)</name>
        <dbReference type="ChEBI" id="CHEBI:29105"/>
    </ligand>
</feature>
<evidence type="ECO:0000256" key="2">
    <source>
        <dbReference type="ARBA" id="ARBA00022517"/>
    </source>
</evidence>
<dbReference type="Proteomes" id="UP000007844">
    <property type="component" value="Chromosome"/>
</dbReference>
<dbReference type="eggNOG" id="COG1162">
    <property type="taxonomic scope" value="Bacteria"/>
</dbReference>
<dbReference type="NCBIfam" id="TIGR00157">
    <property type="entry name" value="ribosome small subunit-dependent GTPase A"/>
    <property type="match status" value="1"/>
</dbReference>
<dbReference type="SUPFAM" id="SSF52540">
    <property type="entry name" value="P-loop containing nucleoside triphosphate hydrolases"/>
    <property type="match status" value="1"/>
</dbReference>
<dbReference type="GO" id="GO:0005525">
    <property type="term" value="F:GTP binding"/>
    <property type="evidence" value="ECO:0007669"/>
    <property type="project" value="UniProtKB-UniRule"/>
</dbReference>
<keyword evidence="4 10" id="KW-0699">rRNA-binding</keyword>
<dbReference type="AlphaFoldDB" id="F3Z431"/>
<evidence type="ECO:0000313" key="15">
    <source>
        <dbReference type="Proteomes" id="UP000007844"/>
    </source>
</evidence>
<feature type="binding site" evidence="10">
    <location>
        <position position="286"/>
    </location>
    <ligand>
        <name>Zn(2+)</name>
        <dbReference type="ChEBI" id="CHEBI:29105"/>
    </ligand>
</feature>
<dbReference type="STRING" id="690850.Desaf_2154"/>
<feature type="domain" description="EngC GTPase" evidence="12">
    <location>
        <begin position="109"/>
        <end position="256"/>
    </location>
</feature>
<dbReference type="InterPro" id="IPR027417">
    <property type="entry name" value="P-loop_NTPase"/>
</dbReference>
<evidence type="ECO:0000256" key="3">
    <source>
        <dbReference type="ARBA" id="ARBA00022723"/>
    </source>
</evidence>
<keyword evidence="9 10" id="KW-0342">GTP-binding</keyword>